<dbReference type="EMBL" id="JABAIA010000003">
    <property type="protein sequence ID" value="NLR68228.1"/>
    <property type="molecule type" value="Genomic_DNA"/>
</dbReference>
<name>A0A847S587_9BACT</name>
<evidence type="ECO:0000313" key="2">
    <source>
        <dbReference type="EMBL" id="NLR68228.1"/>
    </source>
</evidence>
<dbReference type="PRINTS" id="PR00412">
    <property type="entry name" value="EPOXHYDRLASE"/>
</dbReference>
<accession>A0A847S587</accession>
<dbReference type="InterPro" id="IPR029058">
    <property type="entry name" value="AB_hydrolase_fold"/>
</dbReference>
<organism evidence="2 3">
    <name type="scientific">Chitinophaga varians</name>
    <dbReference type="NCBI Taxonomy" id="2202339"/>
    <lineage>
        <taxon>Bacteria</taxon>
        <taxon>Pseudomonadati</taxon>
        <taxon>Bacteroidota</taxon>
        <taxon>Chitinophagia</taxon>
        <taxon>Chitinophagales</taxon>
        <taxon>Chitinophagaceae</taxon>
        <taxon>Chitinophaga</taxon>
    </lineage>
</organism>
<comment type="caution">
    <text evidence="2">The sequence shown here is derived from an EMBL/GenBank/DDBJ whole genome shotgun (WGS) entry which is preliminary data.</text>
</comment>
<evidence type="ECO:0000259" key="1">
    <source>
        <dbReference type="Pfam" id="PF00561"/>
    </source>
</evidence>
<protein>
    <submittedName>
        <fullName evidence="2">Alpha/beta hydrolase</fullName>
    </submittedName>
</protein>
<keyword evidence="3" id="KW-1185">Reference proteome</keyword>
<dbReference type="GO" id="GO:0004301">
    <property type="term" value="F:epoxide hydrolase activity"/>
    <property type="evidence" value="ECO:0007669"/>
    <property type="project" value="TreeGrafter"/>
</dbReference>
<keyword evidence="2" id="KW-0378">Hydrolase</keyword>
<dbReference type="InterPro" id="IPR051340">
    <property type="entry name" value="Haloalkane_dehalogenase"/>
</dbReference>
<dbReference type="AlphaFoldDB" id="A0A847S587"/>
<gene>
    <name evidence="2" type="ORF">HGH92_28235</name>
</gene>
<dbReference type="Pfam" id="PF00561">
    <property type="entry name" value="Abhydrolase_1"/>
    <property type="match status" value="1"/>
</dbReference>
<sequence>MSATSYRTVTINDLDIFYREAGNPNAPVVLLLHGFPSSSHMYRHLIPALAEDYHVIAPDYPGFGYSSKPATDVFTYTFDNVAAVMEQFIIQLGITRFHLYMQDYGGPVGFRIITRHPEWVASLLVQNANAYTEGLGPLVQEIGRLQEAGDPVALAAAVDRMLSIEGMRTDNLVGAADPSRISPDSWTFDAAVIDKPIQRVLFANYGTNFTLYPAWQAWLRQHQPRTLITWGKNDNIFPGEGAVAYLRDLPDAELHLFEGGHFLLEEYCDEVAALIKTFLKKGEQS</sequence>
<proteinExistence type="predicted"/>
<evidence type="ECO:0000313" key="3">
    <source>
        <dbReference type="Proteomes" id="UP000570474"/>
    </source>
</evidence>
<reference evidence="2 3" key="1">
    <citation type="submission" date="2020-04" db="EMBL/GenBank/DDBJ databases">
        <authorList>
            <person name="Yin C."/>
        </authorList>
    </citation>
    <scope>NUCLEOTIDE SEQUENCE [LARGE SCALE GENOMIC DNA]</scope>
    <source>
        <strain evidence="2 3">Ae27</strain>
    </source>
</reference>
<dbReference type="RefSeq" id="WP_168874155.1">
    <property type="nucleotide sequence ID" value="NZ_JABAIA010000003.1"/>
</dbReference>
<dbReference type="PANTHER" id="PTHR42977:SF1">
    <property type="entry name" value="BLR6576 PROTEIN"/>
    <property type="match status" value="1"/>
</dbReference>
<feature type="domain" description="AB hydrolase-1" evidence="1">
    <location>
        <begin position="27"/>
        <end position="266"/>
    </location>
</feature>
<dbReference type="InterPro" id="IPR000073">
    <property type="entry name" value="AB_hydrolase_1"/>
</dbReference>
<dbReference type="PANTHER" id="PTHR42977">
    <property type="entry name" value="HYDROLASE-RELATED"/>
    <property type="match status" value="1"/>
</dbReference>
<dbReference type="SUPFAM" id="SSF53474">
    <property type="entry name" value="alpha/beta-Hydrolases"/>
    <property type="match status" value="1"/>
</dbReference>
<dbReference type="Proteomes" id="UP000570474">
    <property type="component" value="Unassembled WGS sequence"/>
</dbReference>
<dbReference type="Gene3D" id="3.40.50.1820">
    <property type="entry name" value="alpha/beta hydrolase"/>
    <property type="match status" value="1"/>
</dbReference>
<dbReference type="InterPro" id="IPR000639">
    <property type="entry name" value="Epox_hydrolase-like"/>
</dbReference>
<dbReference type="PRINTS" id="PR00111">
    <property type="entry name" value="ABHYDROLASE"/>
</dbReference>